<feature type="domain" description="ASPIC/UnbV" evidence="3">
    <location>
        <begin position="420"/>
        <end position="491"/>
    </location>
</feature>
<dbReference type="Pfam" id="PF07593">
    <property type="entry name" value="UnbV_ASPIC"/>
    <property type="match status" value="1"/>
</dbReference>
<dbReference type="InterPro" id="IPR025965">
    <property type="entry name" value="FlgD/Vpr_Ig-like"/>
</dbReference>
<dbReference type="PANTHER" id="PTHR16026">
    <property type="entry name" value="CARTILAGE ACIDIC PROTEIN 1"/>
    <property type="match status" value="1"/>
</dbReference>
<gene>
    <name evidence="5" type="ORF">KDA27_27965</name>
</gene>
<comment type="caution">
    <text evidence="5">The sequence shown here is derived from an EMBL/GenBank/DDBJ whole genome shotgun (WGS) entry which is preliminary data.</text>
</comment>
<dbReference type="Pfam" id="PF13517">
    <property type="entry name" value="FG-GAP_3"/>
    <property type="match status" value="3"/>
</dbReference>
<dbReference type="Gene3D" id="2.130.10.130">
    <property type="entry name" value="Integrin alpha, N-terminal"/>
    <property type="match status" value="1"/>
</dbReference>
<dbReference type="PANTHER" id="PTHR16026:SF0">
    <property type="entry name" value="CARTILAGE ACIDIC PROTEIN 1"/>
    <property type="match status" value="1"/>
</dbReference>
<feature type="signal peptide" evidence="2">
    <location>
        <begin position="1"/>
        <end position="18"/>
    </location>
</feature>
<evidence type="ECO:0000313" key="6">
    <source>
        <dbReference type="Proteomes" id="UP000739538"/>
    </source>
</evidence>
<evidence type="ECO:0000259" key="4">
    <source>
        <dbReference type="Pfam" id="PF13860"/>
    </source>
</evidence>
<evidence type="ECO:0000256" key="1">
    <source>
        <dbReference type="ARBA" id="ARBA00022729"/>
    </source>
</evidence>
<sequence length="600" mass="63684">MILLLLAALLFPASIAVAQPFVKVTGTGPHVDEETRSLSGSWADFDGDGDIDLMVGSIGMADLFRNDGGDFFTRVPGPPSDDTPNLANTMPIWGDYDNDGDLDVYRCVFTRDSLGGPTEPLPNQLFRNDGGTFTAVPTSNDSTYCPAASWVDYDGDGDLDLFAAGAIGSPDLMYRNDAGTFVREEGLALLGTGPGGVLPTWTDYDQDGDADLYMVNHGSPNEMWRNLLVESGEPGEFEVDTSSGLTSEGSVVDFAVSWGDYDNDGDLDAFLATLGADRLFRNDGAGQFTRIFGIPPVQTAVTSSCGAWGDYDNDGRLDLFVPHAPSSPRAPDLWHNDGGGNFSAADPMVVGEILDPLSGPQNAEWTDYDSDGDLDLYIVTWLASGGPGGQAVANLLYRNDATGNHWLHVGLVGTGSNRSAIGAVVRVKATIGGEPLWQTREVAGGPTAFEFQRELRTHFGLGDATVVDSIVVAWPSGTVSTLTGVAVDQSLEVVEESVASAPSVTQPRRHGLRSVHPNPFLESVSIGYALAEGSVAELAVYDVAGRLVRELPTHHSHGGEATSTWDGRDQAGAEAAAGVYLVRLTTEGTEFMRKVVRLEP</sequence>
<reference evidence="5" key="1">
    <citation type="submission" date="2020-04" db="EMBL/GenBank/DDBJ databases">
        <authorList>
            <person name="Zhang T."/>
        </authorList>
    </citation>
    <scope>NUCLEOTIDE SEQUENCE</scope>
    <source>
        <strain evidence="5">HKST-UBA02</strain>
    </source>
</reference>
<protein>
    <submittedName>
        <fullName evidence="5">VCBS repeat-containing protein</fullName>
    </submittedName>
</protein>
<dbReference type="SUPFAM" id="SSF69318">
    <property type="entry name" value="Integrin alpha N-terminal domain"/>
    <property type="match status" value="1"/>
</dbReference>
<dbReference type="InterPro" id="IPR028994">
    <property type="entry name" value="Integrin_alpha_N"/>
</dbReference>
<dbReference type="InterPro" id="IPR026444">
    <property type="entry name" value="Secre_tail"/>
</dbReference>
<evidence type="ECO:0000259" key="3">
    <source>
        <dbReference type="Pfam" id="PF07593"/>
    </source>
</evidence>
<reference evidence="5" key="2">
    <citation type="journal article" date="2021" name="Microbiome">
        <title>Successional dynamics and alternative stable states in a saline activated sludge microbial community over 9 years.</title>
        <authorList>
            <person name="Wang Y."/>
            <person name="Ye J."/>
            <person name="Ju F."/>
            <person name="Liu L."/>
            <person name="Boyd J.A."/>
            <person name="Deng Y."/>
            <person name="Parks D.H."/>
            <person name="Jiang X."/>
            <person name="Yin X."/>
            <person name="Woodcroft B.J."/>
            <person name="Tyson G.W."/>
            <person name="Hugenholtz P."/>
            <person name="Polz M.F."/>
            <person name="Zhang T."/>
        </authorList>
    </citation>
    <scope>NUCLEOTIDE SEQUENCE</scope>
    <source>
        <strain evidence="5">HKST-UBA02</strain>
    </source>
</reference>
<keyword evidence="1 2" id="KW-0732">Signal</keyword>
<name>A0A956SGE5_UNCEI</name>
<dbReference type="InterPro" id="IPR011519">
    <property type="entry name" value="UnbV_ASPIC"/>
</dbReference>
<dbReference type="InterPro" id="IPR027039">
    <property type="entry name" value="Crtac1"/>
</dbReference>
<evidence type="ECO:0000313" key="5">
    <source>
        <dbReference type="EMBL" id="MCA9759665.1"/>
    </source>
</evidence>
<accession>A0A956SGE5</accession>
<dbReference type="InterPro" id="IPR013517">
    <property type="entry name" value="FG-GAP"/>
</dbReference>
<proteinExistence type="predicted"/>
<dbReference type="AlphaFoldDB" id="A0A956SGE5"/>
<dbReference type="Proteomes" id="UP000739538">
    <property type="component" value="Unassembled WGS sequence"/>
</dbReference>
<dbReference type="NCBIfam" id="TIGR04183">
    <property type="entry name" value="Por_Secre_tail"/>
    <property type="match status" value="1"/>
</dbReference>
<dbReference type="Pfam" id="PF13860">
    <property type="entry name" value="FlgD_ig"/>
    <property type="match status" value="1"/>
</dbReference>
<dbReference type="EMBL" id="JAGQHS010000431">
    <property type="protein sequence ID" value="MCA9759665.1"/>
    <property type="molecule type" value="Genomic_DNA"/>
</dbReference>
<dbReference type="Gene3D" id="2.60.40.4070">
    <property type="match status" value="1"/>
</dbReference>
<feature type="domain" description="FlgD/Vpr Ig-like" evidence="4">
    <location>
        <begin position="523"/>
        <end position="587"/>
    </location>
</feature>
<feature type="chain" id="PRO_5037467290" evidence="2">
    <location>
        <begin position="19"/>
        <end position="600"/>
    </location>
</feature>
<organism evidence="5 6">
    <name type="scientific">Eiseniibacteriota bacterium</name>
    <dbReference type="NCBI Taxonomy" id="2212470"/>
    <lineage>
        <taxon>Bacteria</taxon>
        <taxon>Candidatus Eiseniibacteriota</taxon>
    </lineage>
</organism>
<evidence type="ECO:0000256" key="2">
    <source>
        <dbReference type="SAM" id="SignalP"/>
    </source>
</evidence>